<proteinExistence type="predicted"/>
<organism evidence="2 3">
    <name type="scientific">Zobellia uliginosa</name>
    <dbReference type="NCBI Taxonomy" id="143224"/>
    <lineage>
        <taxon>Bacteria</taxon>
        <taxon>Pseudomonadati</taxon>
        <taxon>Bacteroidota</taxon>
        <taxon>Flavobacteriia</taxon>
        <taxon>Flavobacteriales</taxon>
        <taxon>Flavobacteriaceae</taxon>
        <taxon>Zobellia</taxon>
    </lineage>
</organism>
<dbReference type="EMBL" id="FTOB01000001">
    <property type="protein sequence ID" value="SIS38725.1"/>
    <property type="molecule type" value="Genomic_DNA"/>
</dbReference>
<keyword evidence="1" id="KW-0472">Membrane</keyword>
<protein>
    <recommendedName>
        <fullName evidence="4">Group-specific protein</fullName>
    </recommendedName>
</protein>
<sequence>MITIVFLMIGPPIIFLILAIVGLASKNKKMAKIFFILTGVYLLISFGTCGIMLSNFSLDTK</sequence>
<evidence type="ECO:0000313" key="3">
    <source>
        <dbReference type="Proteomes" id="UP000185728"/>
    </source>
</evidence>
<feature type="transmembrane region" description="Helical" evidence="1">
    <location>
        <begin position="33"/>
        <end position="53"/>
    </location>
</feature>
<accession>A0ABY1KIF8</accession>
<dbReference type="Proteomes" id="UP000185728">
    <property type="component" value="Unassembled WGS sequence"/>
</dbReference>
<keyword evidence="3" id="KW-1185">Reference proteome</keyword>
<evidence type="ECO:0000256" key="1">
    <source>
        <dbReference type="SAM" id="Phobius"/>
    </source>
</evidence>
<comment type="caution">
    <text evidence="2">The sequence shown here is derived from an EMBL/GenBank/DDBJ whole genome shotgun (WGS) entry which is preliminary data.</text>
</comment>
<keyword evidence="1" id="KW-1133">Transmembrane helix</keyword>
<keyword evidence="1" id="KW-0812">Transmembrane</keyword>
<dbReference type="RefSeq" id="WP_076453205.1">
    <property type="nucleotide sequence ID" value="NZ_FTOB01000001.1"/>
</dbReference>
<evidence type="ECO:0000313" key="2">
    <source>
        <dbReference type="EMBL" id="SIS38725.1"/>
    </source>
</evidence>
<gene>
    <name evidence="2" type="ORF">SAMN05421766_101322</name>
</gene>
<evidence type="ECO:0008006" key="4">
    <source>
        <dbReference type="Google" id="ProtNLM"/>
    </source>
</evidence>
<reference evidence="2 3" key="1">
    <citation type="submission" date="2017-01" db="EMBL/GenBank/DDBJ databases">
        <authorList>
            <person name="Varghese N."/>
            <person name="Submissions S."/>
        </authorList>
    </citation>
    <scope>NUCLEOTIDE SEQUENCE [LARGE SCALE GENOMIC DNA]</scope>
    <source>
        <strain evidence="2 3">DSM 2061</strain>
    </source>
</reference>
<name>A0ABY1KIF8_9FLAO</name>
<feature type="transmembrane region" description="Helical" evidence="1">
    <location>
        <begin position="6"/>
        <end position="24"/>
    </location>
</feature>